<dbReference type="EMBL" id="ML996196">
    <property type="protein sequence ID" value="KAF2731406.1"/>
    <property type="molecule type" value="Genomic_DNA"/>
</dbReference>
<dbReference type="NCBIfam" id="TIGR03296">
    <property type="entry name" value="M6dom_TIGR03296"/>
    <property type="match status" value="1"/>
</dbReference>
<dbReference type="SUPFAM" id="SSF55486">
    <property type="entry name" value="Metalloproteases ('zincins'), catalytic domain"/>
    <property type="match status" value="1"/>
</dbReference>
<evidence type="ECO:0000313" key="2">
    <source>
        <dbReference type="EMBL" id="KAF2731406.1"/>
    </source>
</evidence>
<dbReference type="PANTHER" id="PTHR41775:SF1">
    <property type="entry name" value="PEPTIDASE M6-LIKE DOMAIN-CONTAINING PROTEIN"/>
    <property type="match status" value="1"/>
</dbReference>
<dbReference type="PROSITE" id="PS50231">
    <property type="entry name" value="RICIN_B_LECTIN"/>
    <property type="match status" value="1"/>
</dbReference>
<dbReference type="PANTHER" id="PTHR41775">
    <property type="entry name" value="SECRETED PROTEIN-RELATED"/>
    <property type="match status" value="1"/>
</dbReference>
<dbReference type="GO" id="GO:0006508">
    <property type="term" value="P:proteolysis"/>
    <property type="evidence" value="ECO:0007669"/>
    <property type="project" value="InterPro"/>
</dbReference>
<dbReference type="Gene3D" id="2.80.10.50">
    <property type="match status" value="1"/>
</dbReference>
<proteinExistence type="predicted"/>
<gene>
    <name evidence="2" type="ORF">EJ04DRAFT_526152</name>
</gene>
<comment type="caution">
    <text evidence="2">The sequence shown here is derived from an EMBL/GenBank/DDBJ whole genome shotgun (WGS) entry which is preliminary data.</text>
</comment>
<dbReference type="OrthoDB" id="9986966at2759"/>
<accession>A0A9P4QV09</accession>
<dbReference type="Pfam" id="PF05547">
    <property type="entry name" value="Peptidase_M6"/>
    <property type="match status" value="1"/>
</dbReference>
<keyword evidence="2" id="KW-0482">Metalloprotease</keyword>
<name>A0A9P4QV09_9PLEO</name>
<dbReference type="Proteomes" id="UP000799444">
    <property type="component" value="Unassembled WGS sequence"/>
</dbReference>
<evidence type="ECO:0000313" key="3">
    <source>
        <dbReference type="Proteomes" id="UP000799444"/>
    </source>
</evidence>
<sequence>MAPHRPEGHPCFIPPHPDLLARLKNDKDAATFRNQGSAALRVQTKRVGGETRILGLNDGMIFPKSHFDKPVSASKLASAALERAPLRGPLRVAVVLADFQDVKMKPGTKERFQDLFFSTGKIATGSVTEYYNEVSHGQISLTGEVIGPFTLSQNMSYYANNNYGRGWPGPNSQTMADEALTAAIGKMDFKPYDNDGNGYVDAFVVVHAGRAADESGQLSDLWSVKWNIPEERDAGGVKVFGFLTVGEEARCGVCAHEIGHLVFGWPDLYDTDYSSDGIGNWCLMSFGSWGGGGDRPVHPSAWCKANQGWIEVVTEKDNHQITLQDVKQGYKTHRLWTNGDSASQEYYLLENRQLTGFDASLPGPGLLVWHIDDAVFSNTDENHPKVKLMQADGFEQLKVVSGRGDAGDPFPGSSANGNFTSISNPSSVAYSGTDTFVSVTNIPASSASMTFNITVKPFDQPPPTTGPFNAKTWYRIKNTFAGNSLDIINDNGTNSTGLVQMARDGNFSGQHWQLVPKGPDEYLLRSLFLGPTRQLDVYGDDKTKVVLQNAGPFSGQFWTIKAWGDKTWHLENAYSGPNLYLDTMEGGPRVAMNAKNEGRPTERWTIEPIRAIEESEGPNSWRFW</sequence>
<reference evidence="2" key="1">
    <citation type="journal article" date="2020" name="Stud. Mycol.">
        <title>101 Dothideomycetes genomes: a test case for predicting lifestyles and emergence of pathogens.</title>
        <authorList>
            <person name="Haridas S."/>
            <person name="Albert R."/>
            <person name="Binder M."/>
            <person name="Bloem J."/>
            <person name="Labutti K."/>
            <person name="Salamov A."/>
            <person name="Andreopoulos B."/>
            <person name="Baker S."/>
            <person name="Barry K."/>
            <person name="Bills G."/>
            <person name="Bluhm B."/>
            <person name="Cannon C."/>
            <person name="Castanera R."/>
            <person name="Culley D."/>
            <person name="Daum C."/>
            <person name="Ezra D."/>
            <person name="Gonzalez J."/>
            <person name="Henrissat B."/>
            <person name="Kuo A."/>
            <person name="Liang C."/>
            <person name="Lipzen A."/>
            <person name="Lutzoni F."/>
            <person name="Magnuson J."/>
            <person name="Mondo S."/>
            <person name="Nolan M."/>
            <person name="Ohm R."/>
            <person name="Pangilinan J."/>
            <person name="Park H.-J."/>
            <person name="Ramirez L."/>
            <person name="Alfaro M."/>
            <person name="Sun H."/>
            <person name="Tritt A."/>
            <person name="Yoshinaga Y."/>
            <person name="Zwiers L.-H."/>
            <person name="Turgeon B."/>
            <person name="Goodwin S."/>
            <person name="Spatafora J."/>
            <person name="Crous P."/>
            <person name="Grigoriev I."/>
        </authorList>
    </citation>
    <scope>NUCLEOTIDE SEQUENCE</scope>
    <source>
        <strain evidence="2">CBS 125425</strain>
    </source>
</reference>
<feature type="domain" description="Peptidase M6-like" evidence="1">
    <location>
        <begin position="108"/>
        <end position="305"/>
    </location>
</feature>
<keyword evidence="2" id="KW-0378">Hydrolase</keyword>
<dbReference type="SUPFAM" id="SSF50370">
    <property type="entry name" value="Ricin B-like lectins"/>
    <property type="match status" value="1"/>
</dbReference>
<dbReference type="CDD" id="cd00161">
    <property type="entry name" value="beta-trefoil_Ricin-like"/>
    <property type="match status" value="1"/>
</dbReference>
<evidence type="ECO:0000259" key="1">
    <source>
        <dbReference type="Pfam" id="PF05547"/>
    </source>
</evidence>
<protein>
    <submittedName>
        <fullName evidence="2">M6 metalloprotease</fullName>
    </submittedName>
</protein>
<dbReference type="GO" id="GO:0008237">
    <property type="term" value="F:metallopeptidase activity"/>
    <property type="evidence" value="ECO:0007669"/>
    <property type="project" value="UniProtKB-KW"/>
</dbReference>
<dbReference type="InterPro" id="IPR035992">
    <property type="entry name" value="Ricin_B-like_lectins"/>
</dbReference>
<dbReference type="InterPro" id="IPR008757">
    <property type="entry name" value="Peptidase_M6-like_domain"/>
</dbReference>
<keyword evidence="3" id="KW-1185">Reference proteome</keyword>
<keyword evidence="2" id="KW-0645">Protease</keyword>
<organism evidence="2 3">
    <name type="scientific">Polyplosphaeria fusca</name>
    <dbReference type="NCBI Taxonomy" id="682080"/>
    <lineage>
        <taxon>Eukaryota</taxon>
        <taxon>Fungi</taxon>
        <taxon>Dikarya</taxon>
        <taxon>Ascomycota</taxon>
        <taxon>Pezizomycotina</taxon>
        <taxon>Dothideomycetes</taxon>
        <taxon>Pleosporomycetidae</taxon>
        <taxon>Pleosporales</taxon>
        <taxon>Tetraplosphaeriaceae</taxon>
        <taxon>Polyplosphaeria</taxon>
    </lineage>
</organism>
<dbReference type="AlphaFoldDB" id="A0A9P4QV09"/>